<gene>
    <name evidence="2" type="ORF">SFMTTN_0187</name>
</gene>
<dbReference type="InterPro" id="IPR036249">
    <property type="entry name" value="Thioredoxin-like_sf"/>
</dbReference>
<name>A0A401J9Q9_9PROT</name>
<dbReference type="OrthoDB" id="5242791at2"/>
<evidence type="ECO:0000313" key="3">
    <source>
        <dbReference type="Proteomes" id="UP000286806"/>
    </source>
</evidence>
<dbReference type="RefSeq" id="WP_124703224.1">
    <property type="nucleotide sequence ID" value="NZ_BGOW01000001.1"/>
</dbReference>
<comment type="caution">
    <text evidence="2">The sequence shown here is derived from an EMBL/GenBank/DDBJ whole genome shotgun (WGS) entry which is preliminary data.</text>
</comment>
<dbReference type="Proteomes" id="UP000286806">
    <property type="component" value="Unassembled WGS sequence"/>
</dbReference>
<feature type="domain" description="GST N-terminal" evidence="1">
    <location>
        <begin position="9"/>
        <end position="70"/>
    </location>
</feature>
<accession>A0A401J9Q9</accession>
<reference evidence="2 3" key="1">
    <citation type="journal article" date="2019" name="Front. Microbiol.">
        <title>Genomes of Neutrophilic Sulfur-Oxidizing Chemolithoautotrophs Representing 9 Proteobacterial Species From 8 Genera.</title>
        <authorList>
            <person name="Watanabe T."/>
            <person name="Kojima H."/>
            <person name="Umezawa K."/>
            <person name="Hori C."/>
            <person name="Takasuka T.E."/>
            <person name="Kato Y."/>
            <person name="Fukui M."/>
        </authorList>
    </citation>
    <scope>NUCLEOTIDE SEQUENCE [LARGE SCALE GENOMIC DNA]</scope>
    <source>
        <strain evidence="2 3">TTN</strain>
    </source>
</reference>
<organism evidence="2 3">
    <name type="scientific">Sulfuriferula multivorans</name>
    <dbReference type="NCBI Taxonomy" id="1559896"/>
    <lineage>
        <taxon>Bacteria</taxon>
        <taxon>Pseudomonadati</taxon>
        <taxon>Pseudomonadota</taxon>
        <taxon>Betaproteobacteria</taxon>
        <taxon>Nitrosomonadales</taxon>
        <taxon>Sulfuricellaceae</taxon>
        <taxon>Sulfuriferula</taxon>
    </lineage>
</organism>
<protein>
    <recommendedName>
        <fullName evidence="1">GST N-terminal domain-containing protein</fullName>
    </recommendedName>
</protein>
<dbReference type="AlphaFoldDB" id="A0A401J9Q9"/>
<dbReference type="SUPFAM" id="SSF52833">
    <property type="entry name" value="Thioredoxin-like"/>
    <property type="match status" value="1"/>
</dbReference>
<dbReference type="Pfam" id="PF13409">
    <property type="entry name" value="GST_N_2"/>
    <property type="match status" value="1"/>
</dbReference>
<sequence length="91" mass="10772">MITLYELHWSHYCEKIRLTLHYMGLEWRMVGIDAFSKRQLREHPLPSYLPSHTVPAIHDARTGRFVMDSTPNFVSLRSRKVRQYLATASVR</sequence>
<evidence type="ECO:0000313" key="2">
    <source>
        <dbReference type="EMBL" id="GBL44392.1"/>
    </source>
</evidence>
<dbReference type="EMBL" id="BGOW01000001">
    <property type="protein sequence ID" value="GBL44392.1"/>
    <property type="molecule type" value="Genomic_DNA"/>
</dbReference>
<dbReference type="InterPro" id="IPR004045">
    <property type="entry name" value="Glutathione_S-Trfase_N"/>
</dbReference>
<dbReference type="Gene3D" id="3.40.30.10">
    <property type="entry name" value="Glutaredoxin"/>
    <property type="match status" value="1"/>
</dbReference>
<proteinExistence type="predicted"/>
<keyword evidence="3" id="KW-1185">Reference proteome</keyword>
<evidence type="ECO:0000259" key="1">
    <source>
        <dbReference type="Pfam" id="PF13409"/>
    </source>
</evidence>